<reference evidence="3" key="2">
    <citation type="submission" date="2023-05" db="EMBL/GenBank/DDBJ databases">
        <authorList>
            <person name="Fouks B."/>
        </authorList>
    </citation>
    <scope>NUCLEOTIDE SEQUENCE</scope>
    <source>
        <strain evidence="3">Stay&amp;Tobe</strain>
        <tissue evidence="3">Testes</tissue>
    </source>
</reference>
<feature type="non-terminal residue" evidence="3">
    <location>
        <position position="100"/>
    </location>
</feature>
<feature type="non-terminal residue" evidence="3">
    <location>
        <position position="1"/>
    </location>
</feature>
<keyword evidence="2" id="KW-0732">Signal</keyword>
<dbReference type="EMBL" id="JASPKZ010009333">
    <property type="protein sequence ID" value="KAJ9577827.1"/>
    <property type="molecule type" value="Genomic_DNA"/>
</dbReference>
<evidence type="ECO:0000256" key="2">
    <source>
        <dbReference type="SAM" id="SignalP"/>
    </source>
</evidence>
<feature type="region of interest" description="Disordered" evidence="1">
    <location>
        <begin position="24"/>
        <end position="61"/>
    </location>
</feature>
<keyword evidence="4" id="KW-1185">Reference proteome</keyword>
<dbReference type="Proteomes" id="UP001233999">
    <property type="component" value="Unassembled WGS sequence"/>
</dbReference>
<protein>
    <submittedName>
        <fullName evidence="3">Uncharacterized protein</fullName>
    </submittedName>
</protein>
<feature type="compositionally biased region" description="Low complexity" evidence="1">
    <location>
        <begin position="41"/>
        <end position="61"/>
    </location>
</feature>
<comment type="caution">
    <text evidence="3">The sequence shown here is derived from an EMBL/GenBank/DDBJ whole genome shotgun (WGS) entry which is preliminary data.</text>
</comment>
<gene>
    <name evidence="3" type="ORF">L9F63_025314</name>
</gene>
<organism evidence="3 4">
    <name type="scientific">Diploptera punctata</name>
    <name type="common">Pacific beetle cockroach</name>
    <dbReference type="NCBI Taxonomy" id="6984"/>
    <lineage>
        <taxon>Eukaryota</taxon>
        <taxon>Metazoa</taxon>
        <taxon>Ecdysozoa</taxon>
        <taxon>Arthropoda</taxon>
        <taxon>Hexapoda</taxon>
        <taxon>Insecta</taxon>
        <taxon>Pterygota</taxon>
        <taxon>Neoptera</taxon>
        <taxon>Polyneoptera</taxon>
        <taxon>Dictyoptera</taxon>
        <taxon>Blattodea</taxon>
        <taxon>Blaberoidea</taxon>
        <taxon>Blaberidae</taxon>
        <taxon>Diplopterinae</taxon>
        <taxon>Diploptera</taxon>
    </lineage>
</organism>
<name>A0AAD8E5Z7_DIPPU</name>
<accession>A0AAD8E5Z7</accession>
<reference evidence="3" key="1">
    <citation type="journal article" date="2023" name="IScience">
        <title>Live-bearing cockroach genome reveals convergent evolutionary mechanisms linked to viviparity in insects and beyond.</title>
        <authorList>
            <person name="Fouks B."/>
            <person name="Harrison M.C."/>
            <person name="Mikhailova A.A."/>
            <person name="Marchal E."/>
            <person name="English S."/>
            <person name="Carruthers M."/>
            <person name="Jennings E.C."/>
            <person name="Chiamaka E.L."/>
            <person name="Frigard R.A."/>
            <person name="Pippel M."/>
            <person name="Attardo G.M."/>
            <person name="Benoit J.B."/>
            <person name="Bornberg-Bauer E."/>
            <person name="Tobe S.S."/>
        </authorList>
    </citation>
    <scope>NUCLEOTIDE SEQUENCE</scope>
    <source>
        <strain evidence="3">Stay&amp;Tobe</strain>
    </source>
</reference>
<feature type="signal peptide" evidence="2">
    <location>
        <begin position="1"/>
        <end position="19"/>
    </location>
</feature>
<evidence type="ECO:0000313" key="4">
    <source>
        <dbReference type="Proteomes" id="UP001233999"/>
    </source>
</evidence>
<dbReference type="AlphaFoldDB" id="A0AAD8E5Z7"/>
<proteinExistence type="predicted"/>
<sequence>LWCTISYVVMMLLLTAMERQQSPTIHQLEPTAHSYGTPKGPSSSYGAPQGPSSSYGAPSSSYDAPSNLYGALKITSRLSRLNLLISIKLKLGSKHYEDDG</sequence>
<evidence type="ECO:0000313" key="3">
    <source>
        <dbReference type="EMBL" id="KAJ9577827.1"/>
    </source>
</evidence>
<feature type="chain" id="PRO_5042203328" evidence="2">
    <location>
        <begin position="20"/>
        <end position="100"/>
    </location>
</feature>
<evidence type="ECO:0000256" key="1">
    <source>
        <dbReference type="SAM" id="MobiDB-lite"/>
    </source>
</evidence>